<keyword evidence="3" id="KW-0378">Hydrolase</keyword>
<name>A0A2I6S325_9RHOO</name>
<dbReference type="Gene3D" id="3.60.15.10">
    <property type="entry name" value="Ribonuclease Z/Hydroxyacylglutathione hydrolase-like"/>
    <property type="match status" value="1"/>
</dbReference>
<keyword evidence="4" id="KW-1185">Reference proteome</keyword>
<evidence type="ECO:0000313" key="4">
    <source>
        <dbReference type="Proteomes" id="UP000242205"/>
    </source>
</evidence>
<dbReference type="Proteomes" id="UP000242205">
    <property type="component" value="Chromosome"/>
</dbReference>
<protein>
    <submittedName>
        <fullName evidence="3">MBL fold metallo-hydrolase</fullName>
    </submittedName>
</protein>
<organism evidence="3 4">
    <name type="scientific">Pseudazoarcus pumilus</name>
    <dbReference type="NCBI Taxonomy" id="2067960"/>
    <lineage>
        <taxon>Bacteria</taxon>
        <taxon>Pseudomonadati</taxon>
        <taxon>Pseudomonadota</taxon>
        <taxon>Betaproteobacteria</taxon>
        <taxon>Rhodocyclales</taxon>
        <taxon>Zoogloeaceae</taxon>
        <taxon>Pseudazoarcus</taxon>
    </lineage>
</organism>
<dbReference type="Pfam" id="PF00753">
    <property type="entry name" value="Lactamase_B"/>
    <property type="match status" value="1"/>
</dbReference>
<keyword evidence="1" id="KW-0732">Signal</keyword>
<accession>A0A2I6S325</accession>
<proteinExistence type="predicted"/>
<sequence length="313" mass="34817">MIRLMSRLVALLLLVGAPLVHAIDMKPVQVGAHSWYVLGKAGMASAVNEGFMSNAGFVVTDEGVVVLDALGTPVLGAQLIEEIGKITDKPIRRVIVSHYHADHYYGLQAFKERGIEIWAHKAGQGILASEEAQARLEQRRRDLFPFVDENTVPTPADVWLDDDGAEFTLGGVTMRVIYVGPTHSPDDVVLHVVEDDIVFAGDLLFRGRVPFVGNANTREWLKALDRLLEIDAKILIPGHGPVSKNPQADLVMTRDYLRFLREAMGEAVDQLKSFDEAYADTDWSAWEKLPAFREANRLNAYNVFIQMEQASLR</sequence>
<dbReference type="SMART" id="SM00849">
    <property type="entry name" value="Lactamase_B"/>
    <property type="match status" value="1"/>
</dbReference>
<reference evidence="3 4" key="1">
    <citation type="submission" date="2018-01" db="EMBL/GenBank/DDBJ databases">
        <authorList>
            <person name="Fu G.-Y."/>
        </authorList>
    </citation>
    <scope>NUCLEOTIDE SEQUENCE [LARGE SCALE GENOMIC DNA]</scope>
    <source>
        <strain evidence="3 4">SY39</strain>
    </source>
</reference>
<dbReference type="RefSeq" id="WP_102245719.1">
    <property type="nucleotide sequence ID" value="NZ_CP025682.1"/>
</dbReference>
<dbReference type="PANTHER" id="PTHR42951">
    <property type="entry name" value="METALLO-BETA-LACTAMASE DOMAIN-CONTAINING"/>
    <property type="match status" value="1"/>
</dbReference>
<dbReference type="CDD" id="cd16282">
    <property type="entry name" value="metallo-hydrolase-like_MBL-fold"/>
    <property type="match status" value="1"/>
</dbReference>
<evidence type="ECO:0000256" key="1">
    <source>
        <dbReference type="SAM" id="SignalP"/>
    </source>
</evidence>
<gene>
    <name evidence="3" type="ORF">C0099_01055</name>
</gene>
<dbReference type="InterPro" id="IPR050855">
    <property type="entry name" value="NDM-1-like"/>
</dbReference>
<dbReference type="AlphaFoldDB" id="A0A2I6S325"/>
<dbReference type="GO" id="GO:0016787">
    <property type="term" value="F:hydrolase activity"/>
    <property type="evidence" value="ECO:0007669"/>
    <property type="project" value="UniProtKB-KW"/>
</dbReference>
<dbReference type="EMBL" id="CP025682">
    <property type="protein sequence ID" value="AUN93645.1"/>
    <property type="molecule type" value="Genomic_DNA"/>
</dbReference>
<evidence type="ECO:0000313" key="3">
    <source>
        <dbReference type="EMBL" id="AUN93645.1"/>
    </source>
</evidence>
<dbReference type="PANTHER" id="PTHR42951:SF20">
    <property type="entry name" value="BETA LACTAMASE"/>
    <property type="match status" value="1"/>
</dbReference>
<dbReference type="InterPro" id="IPR036866">
    <property type="entry name" value="RibonucZ/Hydroxyglut_hydro"/>
</dbReference>
<dbReference type="OrthoDB" id="1273797at2"/>
<dbReference type="KEGG" id="atw:C0099_01055"/>
<dbReference type="InterPro" id="IPR001279">
    <property type="entry name" value="Metallo-B-lactamas"/>
</dbReference>
<feature type="domain" description="Metallo-beta-lactamase" evidence="2">
    <location>
        <begin position="52"/>
        <end position="239"/>
    </location>
</feature>
<evidence type="ECO:0000259" key="2">
    <source>
        <dbReference type="SMART" id="SM00849"/>
    </source>
</evidence>
<dbReference type="SUPFAM" id="SSF56281">
    <property type="entry name" value="Metallo-hydrolase/oxidoreductase"/>
    <property type="match status" value="1"/>
</dbReference>
<feature type="signal peptide" evidence="1">
    <location>
        <begin position="1"/>
        <end position="22"/>
    </location>
</feature>
<feature type="chain" id="PRO_5014409819" evidence="1">
    <location>
        <begin position="23"/>
        <end position="313"/>
    </location>
</feature>